<proteinExistence type="predicted"/>
<evidence type="ECO:0000313" key="2">
    <source>
        <dbReference type="EMBL" id="KAG2658607.1"/>
    </source>
</evidence>
<sequence length="99" mass="10588">MCGGDAVKLFDIRVESGDPCVLAYAPRPATPSTLSMTLWWSAAGPDGVWQQTPSSLPLDWCPLIRYALAATVVVSVKLTTRAPPPSPLRPTQAPPCSPW</sequence>
<reference evidence="2" key="1">
    <citation type="submission" date="2020-05" db="EMBL/GenBank/DDBJ databases">
        <title>WGS assembly of Panicum virgatum.</title>
        <authorList>
            <person name="Lovell J.T."/>
            <person name="Jenkins J."/>
            <person name="Shu S."/>
            <person name="Juenger T.E."/>
            <person name="Schmutz J."/>
        </authorList>
    </citation>
    <scope>NUCLEOTIDE SEQUENCE</scope>
    <source>
        <strain evidence="2">AP13</strain>
    </source>
</reference>
<comment type="caution">
    <text evidence="2">The sequence shown here is derived from an EMBL/GenBank/DDBJ whole genome shotgun (WGS) entry which is preliminary data.</text>
</comment>
<evidence type="ECO:0000313" key="3">
    <source>
        <dbReference type="Proteomes" id="UP000823388"/>
    </source>
</evidence>
<gene>
    <name evidence="2" type="ORF">PVAP13_1KG295000</name>
</gene>
<dbReference type="Proteomes" id="UP000823388">
    <property type="component" value="Chromosome 1K"/>
</dbReference>
<evidence type="ECO:0000256" key="1">
    <source>
        <dbReference type="SAM" id="MobiDB-lite"/>
    </source>
</evidence>
<accession>A0A8T0XH12</accession>
<protein>
    <submittedName>
        <fullName evidence="2">Uncharacterized protein</fullName>
    </submittedName>
</protein>
<name>A0A8T0XH12_PANVG</name>
<dbReference type="AlphaFoldDB" id="A0A8T0XH12"/>
<feature type="region of interest" description="Disordered" evidence="1">
    <location>
        <begin position="80"/>
        <end position="99"/>
    </location>
</feature>
<dbReference type="EMBL" id="CM029037">
    <property type="protein sequence ID" value="KAG2658607.1"/>
    <property type="molecule type" value="Genomic_DNA"/>
</dbReference>
<feature type="compositionally biased region" description="Pro residues" evidence="1">
    <location>
        <begin position="82"/>
        <end position="99"/>
    </location>
</feature>
<organism evidence="2 3">
    <name type="scientific">Panicum virgatum</name>
    <name type="common">Blackwell switchgrass</name>
    <dbReference type="NCBI Taxonomy" id="38727"/>
    <lineage>
        <taxon>Eukaryota</taxon>
        <taxon>Viridiplantae</taxon>
        <taxon>Streptophyta</taxon>
        <taxon>Embryophyta</taxon>
        <taxon>Tracheophyta</taxon>
        <taxon>Spermatophyta</taxon>
        <taxon>Magnoliopsida</taxon>
        <taxon>Liliopsida</taxon>
        <taxon>Poales</taxon>
        <taxon>Poaceae</taxon>
        <taxon>PACMAD clade</taxon>
        <taxon>Panicoideae</taxon>
        <taxon>Panicodae</taxon>
        <taxon>Paniceae</taxon>
        <taxon>Panicinae</taxon>
        <taxon>Panicum</taxon>
        <taxon>Panicum sect. Hiantes</taxon>
    </lineage>
</organism>
<keyword evidence="3" id="KW-1185">Reference proteome</keyword>